<dbReference type="EMBL" id="QRWX01000002">
    <property type="protein sequence ID" value="RGT55928.1"/>
    <property type="molecule type" value="Genomic_DNA"/>
</dbReference>
<gene>
    <name evidence="4" type="ORF">DWX20_03735</name>
</gene>
<dbReference type="Proteomes" id="UP000284731">
    <property type="component" value="Unassembled WGS sequence"/>
</dbReference>
<accession>A0A412PE52</accession>
<dbReference type="InterPro" id="IPR049443">
    <property type="entry name" value="TetR_YgfC-like_C"/>
</dbReference>
<name>A0A412PE52_9FIRM</name>
<evidence type="ECO:0000256" key="1">
    <source>
        <dbReference type="ARBA" id="ARBA00023125"/>
    </source>
</evidence>
<dbReference type="InterPro" id="IPR001647">
    <property type="entry name" value="HTH_TetR"/>
</dbReference>
<dbReference type="AlphaFoldDB" id="A0A412PE52"/>
<evidence type="ECO:0000313" key="5">
    <source>
        <dbReference type="Proteomes" id="UP000284731"/>
    </source>
</evidence>
<sequence length="194" mass="23513">MYLAKDTFENLKTDKKEKVLIVLKKIFQEKPFQEVTVKEIVEELGIARGSFYQYFDDLEDAYFTVLNVEVTDIHKLFMKLLYEKKGNLEIALLEYSELISDILFAPDAYSIYKNRYLYWDENLDVRWKKEYQNQIQIFTDQNSIEREKMYYLQGVVHMLIKRNFQEQWSSQEFQKKFSQHIHWIMKGINDNGNL</sequence>
<evidence type="ECO:0000259" key="3">
    <source>
        <dbReference type="PROSITE" id="PS50977"/>
    </source>
</evidence>
<dbReference type="GO" id="GO:0003677">
    <property type="term" value="F:DNA binding"/>
    <property type="evidence" value="ECO:0007669"/>
    <property type="project" value="UniProtKB-UniRule"/>
</dbReference>
<dbReference type="RefSeq" id="WP_118764541.1">
    <property type="nucleotide sequence ID" value="NZ_CABJCF010000002.1"/>
</dbReference>
<evidence type="ECO:0000313" key="4">
    <source>
        <dbReference type="EMBL" id="RGT55928.1"/>
    </source>
</evidence>
<feature type="domain" description="HTH tetR-type" evidence="3">
    <location>
        <begin position="13"/>
        <end position="73"/>
    </location>
</feature>
<comment type="caution">
    <text evidence="4">The sequence shown here is derived from an EMBL/GenBank/DDBJ whole genome shotgun (WGS) entry which is preliminary data.</text>
</comment>
<feature type="DNA-binding region" description="H-T-H motif" evidence="2">
    <location>
        <begin position="36"/>
        <end position="55"/>
    </location>
</feature>
<dbReference type="Gene3D" id="1.10.357.10">
    <property type="entry name" value="Tetracycline Repressor, domain 2"/>
    <property type="match status" value="1"/>
</dbReference>
<protein>
    <submittedName>
        <fullName evidence="4">TetR/AcrR family transcriptional regulator</fullName>
    </submittedName>
</protein>
<dbReference type="SUPFAM" id="SSF46689">
    <property type="entry name" value="Homeodomain-like"/>
    <property type="match status" value="1"/>
</dbReference>
<organism evidence="4 5">
    <name type="scientific">Solobacterium moorei</name>
    <dbReference type="NCBI Taxonomy" id="102148"/>
    <lineage>
        <taxon>Bacteria</taxon>
        <taxon>Bacillati</taxon>
        <taxon>Bacillota</taxon>
        <taxon>Erysipelotrichia</taxon>
        <taxon>Erysipelotrichales</taxon>
        <taxon>Erysipelotrichaceae</taxon>
        <taxon>Solobacterium</taxon>
    </lineage>
</organism>
<reference evidence="4 5" key="1">
    <citation type="submission" date="2018-08" db="EMBL/GenBank/DDBJ databases">
        <title>A genome reference for cultivated species of the human gut microbiota.</title>
        <authorList>
            <person name="Zou Y."/>
            <person name="Xue W."/>
            <person name="Luo G."/>
        </authorList>
    </citation>
    <scope>NUCLEOTIDE SEQUENCE [LARGE SCALE GENOMIC DNA]</scope>
    <source>
        <strain evidence="4 5">AF18-46</strain>
    </source>
</reference>
<proteinExistence type="predicted"/>
<dbReference type="Pfam" id="PF00440">
    <property type="entry name" value="TetR_N"/>
    <property type="match status" value="1"/>
</dbReference>
<dbReference type="InterPro" id="IPR009057">
    <property type="entry name" value="Homeodomain-like_sf"/>
</dbReference>
<dbReference type="Pfam" id="PF21626">
    <property type="entry name" value="TetR-C_39"/>
    <property type="match status" value="1"/>
</dbReference>
<keyword evidence="1 2" id="KW-0238">DNA-binding</keyword>
<dbReference type="PROSITE" id="PS50977">
    <property type="entry name" value="HTH_TETR_2"/>
    <property type="match status" value="1"/>
</dbReference>
<evidence type="ECO:0000256" key="2">
    <source>
        <dbReference type="PROSITE-ProRule" id="PRU00335"/>
    </source>
</evidence>